<name>A0ACB7P6Y9_9PEZI</name>
<protein>
    <submittedName>
        <fullName evidence="1">Uncharacterized protein</fullName>
    </submittedName>
</protein>
<accession>A0ACB7P6Y9</accession>
<comment type="caution">
    <text evidence="1">The sequence shown here is derived from an EMBL/GenBank/DDBJ whole genome shotgun (WGS) entry which is preliminary data.</text>
</comment>
<reference evidence="1 2" key="1">
    <citation type="journal article" date="2021" name="Nat. Commun.">
        <title>Genetic determinants of endophytism in the Arabidopsis root mycobiome.</title>
        <authorList>
            <person name="Mesny F."/>
            <person name="Miyauchi S."/>
            <person name="Thiergart T."/>
            <person name="Pickel B."/>
            <person name="Atanasova L."/>
            <person name="Karlsson M."/>
            <person name="Huettel B."/>
            <person name="Barry K.W."/>
            <person name="Haridas S."/>
            <person name="Chen C."/>
            <person name="Bauer D."/>
            <person name="Andreopoulos W."/>
            <person name="Pangilinan J."/>
            <person name="LaButti K."/>
            <person name="Riley R."/>
            <person name="Lipzen A."/>
            <person name="Clum A."/>
            <person name="Drula E."/>
            <person name="Henrissat B."/>
            <person name="Kohler A."/>
            <person name="Grigoriev I.V."/>
            <person name="Martin F.M."/>
            <person name="Hacquard S."/>
        </authorList>
    </citation>
    <scope>NUCLEOTIDE SEQUENCE [LARGE SCALE GENOMIC DNA]</scope>
    <source>
        <strain evidence="1 2">MPI-SDFR-AT-0079</strain>
    </source>
</reference>
<proteinExistence type="predicted"/>
<evidence type="ECO:0000313" key="2">
    <source>
        <dbReference type="Proteomes" id="UP000724584"/>
    </source>
</evidence>
<dbReference type="Proteomes" id="UP000724584">
    <property type="component" value="Unassembled WGS sequence"/>
</dbReference>
<dbReference type="EMBL" id="JAGIZQ010000004">
    <property type="protein sequence ID" value="KAH6631229.1"/>
    <property type="molecule type" value="Genomic_DNA"/>
</dbReference>
<sequence length="191" mass="20570">MAGASHFTSGKSGASWRGVGRSLSWCWSILARAMSRVRALSPSSRCGWGNSRRSPEARGPGRVGPALFHFNVAAPVPPPLILAGQFIIEDPAMPPLLQHNLMKKTTLLSIRTRHKPFLLSSASLNSETIAYSLGSFCIRNSPPTLAPVTLALPPPWERHGSCLGSNAAGLGNLCHNDRPAILCILRNPRDY</sequence>
<evidence type="ECO:0000313" key="1">
    <source>
        <dbReference type="EMBL" id="KAH6631229.1"/>
    </source>
</evidence>
<organism evidence="1 2">
    <name type="scientific">Chaetomium tenue</name>
    <dbReference type="NCBI Taxonomy" id="1854479"/>
    <lineage>
        <taxon>Eukaryota</taxon>
        <taxon>Fungi</taxon>
        <taxon>Dikarya</taxon>
        <taxon>Ascomycota</taxon>
        <taxon>Pezizomycotina</taxon>
        <taxon>Sordariomycetes</taxon>
        <taxon>Sordariomycetidae</taxon>
        <taxon>Sordariales</taxon>
        <taxon>Chaetomiaceae</taxon>
        <taxon>Chaetomium</taxon>
    </lineage>
</organism>
<gene>
    <name evidence="1" type="ORF">F5144DRAFT_212795</name>
</gene>
<keyword evidence="2" id="KW-1185">Reference proteome</keyword>